<feature type="compositionally biased region" description="Basic and acidic residues" evidence="1">
    <location>
        <begin position="144"/>
        <end position="158"/>
    </location>
</feature>
<evidence type="ECO:0000256" key="1">
    <source>
        <dbReference type="SAM" id="MobiDB-lite"/>
    </source>
</evidence>
<feature type="compositionally biased region" description="Polar residues" evidence="1">
    <location>
        <begin position="187"/>
        <end position="202"/>
    </location>
</feature>
<feature type="region of interest" description="Disordered" evidence="1">
    <location>
        <begin position="68"/>
        <end position="220"/>
    </location>
</feature>
<feature type="compositionally biased region" description="Low complexity" evidence="1">
    <location>
        <begin position="133"/>
        <end position="143"/>
    </location>
</feature>
<sequence length="220" mass="23496">MISTTYSTDTADAIVSLLTDAASNDLDECKTVLVDDWGVSATPMIQEPSSGLLNGSDEETSDALTQYTTHKTRKKSAHSLPRYSHSHKDMHKDSISTSSSGIGNHDNHSSGNEGKIGIYTHKKGSKNIYTHTPSHSSSQLPSPSDHHLSTDTETDMYRKASTGTSTGGTGFLRTHGAAPSHALRHSPSFTSVTSVGNISDALNSRRLRSLPPAHTPPTAR</sequence>
<dbReference type="RefSeq" id="XP_014152473.1">
    <property type="nucleotide sequence ID" value="XM_014296998.1"/>
</dbReference>
<evidence type="ECO:0000313" key="3">
    <source>
        <dbReference type="Proteomes" id="UP000054560"/>
    </source>
</evidence>
<dbReference type="Proteomes" id="UP000054560">
    <property type="component" value="Unassembled WGS sequence"/>
</dbReference>
<name>A0A0L0FPZ7_9EUKA</name>
<reference evidence="2 3" key="1">
    <citation type="submission" date="2011-02" db="EMBL/GenBank/DDBJ databases">
        <title>The Genome Sequence of Sphaeroforma arctica JP610.</title>
        <authorList>
            <consortium name="The Broad Institute Genome Sequencing Platform"/>
            <person name="Russ C."/>
            <person name="Cuomo C."/>
            <person name="Young S.K."/>
            <person name="Zeng Q."/>
            <person name="Gargeya S."/>
            <person name="Alvarado L."/>
            <person name="Berlin A."/>
            <person name="Chapman S.B."/>
            <person name="Chen Z."/>
            <person name="Freedman E."/>
            <person name="Gellesch M."/>
            <person name="Goldberg J."/>
            <person name="Griggs A."/>
            <person name="Gujja S."/>
            <person name="Heilman E."/>
            <person name="Heiman D."/>
            <person name="Howarth C."/>
            <person name="Mehta T."/>
            <person name="Neiman D."/>
            <person name="Pearson M."/>
            <person name="Roberts A."/>
            <person name="Saif S."/>
            <person name="Shea T."/>
            <person name="Shenoy N."/>
            <person name="Sisk P."/>
            <person name="Stolte C."/>
            <person name="Sykes S."/>
            <person name="White J."/>
            <person name="Yandava C."/>
            <person name="Burger G."/>
            <person name="Gray M.W."/>
            <person name="Holland P.W.H."/>
            <person name="King N."/>
            <person name="Lang F.B.F."/>
            <person name="Roger A.J."/>
            <person name="Ruiz-Trillo I."/>
            <person name="Haas B."/>
            <person name="Nusbaum C."/>
            <person name="Birren B."/>
        </authorList>
    </citation>
    <scope>NUCLEOTIDE SEQUENCE [LARGE SCALE GENOMIC DNA]</scope>
    <source>
        <strain evidence="2 3">JP610</strain>
    </source>
</reference>
<dbReference type="EMBL" id="KQ242466">
    <property type="protein sequence ID" value="KNC78571.1"/>
    <property type="molecule type" value="Genomic_DNA"/>
</dbReference>
<organism evidence="2 3">
    <name type="scientific">Sphaeroforma arctica JP610</name>
    <dbReference type="NCBI Taxonomy" id="667725"/>
    <lineage>
        <taxon>Eukaryota</taxon>
        <taxon>Ichthyosporea</taxon>
        <taxon>Ichthyophonida</taxon>
        <taxon>Sphaeroforma</taxon>
    </lineage>
</organism>
<accession>A0A0L0FPZ7</accession>
<proteinExistence type="predicted"/>
<keyword evidence="3" id="KW-1185">Reference proteome</keyword>
<gene>
    <name evidence="2" type="ORF">SARC_09007</name>
</gene>
<dbReference type="GeneID" id="25909511"/>
<dbReference type="AlphaFoldDB" id="A0A0L0FPZ7"/>
<evidence type="ECO:0000313" key="2">
    <source>
        <dbReference type="EMBL" id="KNC78571.1"/>
    </source>
</evidence>
<protein>
    <submittedName>
        <fullName evidence="2">Uncharacterized protein</fullName>
    </submittedName>
</protein>